<name>A0A562V3T9_9ACTN</name>
<comment type="caution">
    <text evidence="3">The sequence shown here is derived from an EMBL/GenBank/DDBJ whole genome shotgun (WGS) entry which is preliminary data.</text>
</comment>
<proteinExistence type="predicted"/>
<protein>
    <submittedName>
        <fullName evidence="3">Uncharacterized protein</fullName>
    </submittedName>
</protein>
<evidence type="ECO:0000313" key="3">
    <source>
        <dbReference type="EMBL" id="TWJ12492.1"/>
    </source>
</evidence>
<accession>A0A562V3T9</accession>
<evidence type="ECO:0000313" key="4">
    <source>
        <dbReference type="Proteomes" id="UP000321617"/>
    </source>
</evidence>
<keyword evidence="4" id="KW-1185">Reference proteome</keyword>
<dbReference type="Proteomes" id="UP000321617">
    <property type="component" value="Unassembled WGS sequence"/>
</dbReference>
<keyword evidence="2" id="KW-1133">Transmembrane helix</keyword>
<sequence length="152" mass="16256">MTRRDDMRRGIPVFLAATGTVVGLNLLVLCALAPGHVAWNIVLTAAVLFAFLPGRPFESWWVSLCRLSAVAGAAIVATSLMNGATTFYGELFAGLMLSPCLAVACREIRAILERSGRPRGGVLHSLLRPSREPRSGGGKGFVRRVSAHPDDE</sequence>
<keyword evidence="2" id="KW-0472">Membrane</keyword>
<gene>
    <name evidence="3" type="ORF">LX16_3250</name>
</gene>
<reference evidence="3 4" key="1">
    <citation type="journal article" date="2013" name="Stand. Genomic Sci.">
        <title>Genomic Encyclopedia of Type Strains, Phase I: The one thousand microbial genomes (KMG-I) project.</title>
        <authorList>
            <person name="Kyrpides N.C."/>
            <person name="Woyke T."/>
            <person name="Eisen J.A."/>
            <person name="Garrity G."/>
            <person name="Lilburn T.G."/>
            <person name="Beck B.J."/>
            <person name="Whitman W.B."/>
            <person name="Hugenholtz P."/>
            <person name="Klenk H.P."/>
        </authorList>
    </citation>
    <scope>NUCLEOTIDE SEQUENCE [LARGE SCALE GENOMIC DNA]</scope>
    <source>
        <strain evidence="3 4">DSM 45044</strain>
    </source>
</reference>
<dbReference type="AlphaFoldDB" id="A0A562V3T9"/>
<feature type="region of interest" description="Disordered" evidence="1">
    <location>
        <begin position="123"/>
        <end position="152"/>
    </location>
</feature>
<keyword evidence="2" id="KW-0812">Transmembrane</keyword>
<evidence type="ECO:0000256" key="2">
    <source>
        <dbReference type="SAM" id="Phobius"/>
    </source>
</evidence>
<dbReference type="RefSeq" id="WP_147139655.1">
    <property type="nucleotide sequence ID" value="NZ_BAABIJ010000002.1"/>
</dbReference>
<feature type="transmembrane region" description="Helical" evidence="2">
    <location>
        <begin position="37"/>
        <end position="54"/>
    </location>
</feature>
<feature type="transmembrane region" description="Helical" evidence="2">
    <location>
        <begin position="12"/>
        <end position="31"/>
    </location>
</feature>
<organism evidence="3 4">
    <name type="scientific">Stackebrandtia albiflava</name>
    <dbReference type="NCBI Taxonomy" id="406432"/>
    <lineage>
        <taxon>Bacteria</taxon>
        <taxon>Bacillati</taxon>
        <taxon>Actinomycetota</taxon>
        <taxon>Actinomycetes</taxon>
        <taxon>Glycomycetales</taxon>
        <taxon>Glycomycetaceae</taxon>
        <taxon>Stackebrandtia</taxon>
    </lineage>
</organism>
<feature type="transmembrane region" description="Helical" evidence="2">
    <location>
        <begin position="61"/>
        <end position="81"/>
    </location>
</feature>
<evidence type="ECO:0000256" key="1">
    <source>
        <dbReference type="SAM" id="MobiDB-lite"/>
    </source>
</evidence>
<dbReference type="EMBL" id="VLLL01000006">
    <property type="protein sequence ID" value="TWJ12492.1"/>
    <property type="molecule type" value="Genomic_DNA"/>
</dbReference>